<evidence type="ECO:0000256" key="1">
    <source>
        <dbReference type="SAM" id="MobiDB-lite"/>
    </source>
</evidence>
<feature type="compositionally biased region" description="Polar residues" evidence="1">
    <location>
        <begin position="50"/>
        <end position="64"/>
    </location>
</feature>
<gene>
    <name evidence="2" type="ORF">PCANC_09561</name>
</gene>
<feature type="region of interest" description="Disordered" evidence="1">
    <location>
        <begin position="32"/>
        <end position="64"/>
    </location>
</feature>
<evidence type="ECO:0000313" key="2">
    <source>
        <dbReference type="EMBL" id="PLW46745.1"/>
    </source>
</evidence>
<sequence length="64" mass="7090">MVDIGHLETGGRDLRSASVFRDALLIVRPSAARRSAELKPPVEHDEVKSWSETGHVHSTGSKRR</sequence>
<dbReference type="Proteomes" id="UP000235388">
    <property type="component" value="Unassembled WGS sequence"/>
</dbReference>
<name>A0A2N5V9T1_9BASI</name>
<organism evidence="2 3">
    <name type="scientific">Puccinia coronata f. sp. avenae</name>
    <dbReference type="NCBI Taxonomy" id="200324"/>
    <lineage>
        <taxon>Eukaryota</taxon>
        <taxon>Fungi</taxon>
        <taxon>Dikarya</taxon>
        <taxon>Basidiomycota</taxon>
        <taxon>Pucciniomycotina</taxon>
        <taxon>Pucciniomycetes</taxon>
        <taxon>Pucciniales</taxon>
        <taxon>Pucciniaceae</taxon>
        <taxon>Puccinia</taxon>
    </lineage>
</organism>
<dbReference type="EMBL" id="PGCJ01000116">
    <property type="protein sequence ID" value="PLW46745.1"/>
    <property type="molecule type" value="Genomic_DNA"/>
</dbReference>
<evidence type="ECO:0000313" key="3">
    <source>
        <dbReference type="Proteomes" id="UP000235388"/>
    </source>
</evidence>
<accession>A0A2N5V9T1</accession>
<keyword evidence="3" id="KW-1185">Reference proteome</keyword>
<dbReference type="AlphaFoldDB" id="A0A2N5V9T1"/>
<comment type="caution">
    <text evidence="2">The sequence shown here is derived from an EMBL/GenBank/DDBJ whole genome shotgun (WGS) entry which is preliminary data.</text>
</comment>
<proteinExistence type="predicted"/>
<protein>
    <submittedName>
        <fullName evidence="2">Uncharacterized protein</fullName>
    </submittedName>
</protein>
<feature type="compositionally biased region" description="Basic and acidic residues" evidence="1">
    <location>
        <begin position="34"/>
        <end position="49"/>
    </location>
</feature>
<reference evidence="2 3" key="1">
    <citation type="submission" date="2017-11" db="EMBL/GenBank/DDBJ databases">
        <title>De novo assembly and phasing of dikaryotic genomes from two isolates of Puccinia coronata f. sp. avenae, the causal agent of oat crown rust.</title>
        <authorList>
            <person name="Miller M.E."/>
            <person name="Zhang Y."/>
            <person name="Omidvar V."/>
            <person name="Sperschneider J."/>
            <person name="Schwessinger B."/>
            <person name="Raley C."/>
            <person name="Palmer J.M."/>
            <person name="Garnica D."/>
            <person name="Upadhyaya N."/>
            <person name="Rathjen J."/>
            <person name="Taylor J.M."/>
            <person name="Park R.F."/>
            <person name="Dodds P.N."/>
            <person name="Hirsch C.D."/>
            <person name="Kianian S.F."/>
            <person name="Figueroa M."/>
        </authorList>
    </citation>
    <scope>NUCLEOTIDE SEQUENCE [LARGE SCALE GENOMIC DNA]</scope>
    <source>
        <strain evidence="2">12NC29</strain>
    </source>
</reference>